<accession>A0A8H6S6L8</accession>
<dbReference type="InterPro" id="IPR027370">
    <property type="entry name" value="Znf-RING_euk"/>
</dbReference>
<keyword evidence="1" id="KW-0479">Metal-binding</keyword>
<comment type="caution">
    <text evidence="7">The sequence shown here is derived from an EMBL/GenBank/DDBJ whole genome shotgun (WGS) entry which is preliminary data.</text>
</comment>
<dbReference type="GeneID" id="59350785"/>
<organism evidence="7 8">
    <name type="scientific">Mycena indigotica</name>
    <dbReference type="NCBI Taxonomy" id="2126181"/>
    <lineage>
        <taxon>Eukaryota</taxon>
        <taxon>Fungi</taxon>
        <taxon>Dikarya</taxon>
        <taxon>Basidiomycota</taxon>
        <taxon>Agaricomycotina</taxon>
        <taxon>Agaricomycetes</taxon>
        <taxon>Agaricomycetidae</taxon>
        <taxon>Agaricales</taxon>
        <taxon>Marasmiineae</taxon>
        <taxon>Mycenaceae</taxon>
        <taxon>Mycena</taxon>
    </lineage>
</organism>
<evidence type="ECO:0000256" key="3">
    <source>
        <dbReference type="ARBA" id="ARBA00022833"/>
    </source>
</evidence>
<evidence type="ECO:0000256" key="1">
    <source>
        <dbReference type="ARBA" id="ARBA00022723"/>
    </source>
</evidence>
<gene>
    <name evidence="7" type="ORF">MIND_01175200</name>
</gene>
<keyword evidence="5" id="KW-1133">Transmembrane helix</keyword>
<keyword evidence="5" id="KW-0812">Transmembrane</keyword>
<evidence type="ECO:0000256" key="4">
    <source>
        <dbReference type="PROSITE-ProRule" id="PRU00175"/>
    </source>
</evidence>
<dbReference type="OrthoDB" id="6105938at2759"/>
<dbReference type="SUPFAM" id="SSF57850">
    <property type="entry name" value="RING/U-box"/>
    <property type="match status" value="1"/>
</dbReference>
<dbReference type="InterPro" id="IPR013083">
    <property type="entry name" value="Znf_RING/FYVE/PHD"/>
</dbReference>
<dbReference type="PROSITE" id="PS50089">
    <property type="entry name" value="ZF_RING_2"/>
    <property type="match status" value="1"/>
</dbReference>
<evidence type="ECO:0000313" key="7">
    <source>
        <dbReference type="EMBL" id="KAF7292767.1"/>
    </source>
</evidence>
<dbReference type="AlphaFoldDB" id="A0A8H6S6L8"/>
<keyword evidence="5" id="KW-0472">Membrane</keyword>
<dbReference type="GO" id="GO:0008270">
    <property type="term" value="F:zinc ion binding"/>
    <property type="evidence" value="ECO:0007669"/>
    <property type="project" value="UniProtKB-KW"/>
</dbReference>
<dbReference type="RefSeq" id="XP_037215195.1">
    <property type="nucleotide sequence ID" value="XM_037368269.1"/>
</dbReference>
<name>A0A8H6S6L8_9AGAR</name>
<feature type="transmembrane region" description="Helical" evidence="5">
    <location>
        <begin position="93"/>
        <end position="111"/>
    </location>
</feature>
<protein>
    <submittedName>
        <fullName evidence="7">RING-type domain-containing protein</fullName>
    </submittedName>
</protein>
<evidence type="ECO:0000259" key="6">
    <source>
        <dbReference type="PROSITE" id="PS50089"/>
    </source>
</evidence>
<proteinExistence type="predicted"/>
<evidence type="ECO:0000256" key="2">
    <source>
        <dbReference type="ARBA" id="ARBA00022771"/>
    </source>
</evidence>
<feature type="domain" description="RING-type" evidence="6">
    <location>
        <begin position="157"/>
        <end position="214"/>
    </location>
</feature>
<feature type="transmembrane region" description="Helical" evidence="5">
    <location>
        <begin position="6"/>
        <end position="21"/>
    </location>
</feature>
<feature type="transmembrane region" description="Helical" evidence="5">
    <location>
        <begin position="33"/>
        <end position="56"/>
    </location>
</feature>
<reference evidence="7" key="1">
    <citation type="submission" date="2020-05" db="EMBL/GenBank/DDBJ databases">
        <title>Mycena genomes resolve the evolution of fungal bioluminescence.</title>
        <authorList>
            <person name="Tsai I.J."/>
        </authorList>
    </citation>
    <scope>NUCLEOTIDE SEQUENCE</scope>
    <source>
        <strain evidence="7">171206Taipei</strain>
    </source>
</reference>
<keyword evidence="8" id="KW-1185">Reference proteome</keyword>
<dbReference type="SMART" id="SM00184">
    <property type="entry name" value="RING"/>
    <property type="match status" value="1"/>
</dbReference>
<sequence>MDLVNYILTVCATATAVAIIVDNHKQFFQLTSFAIVLGFLVSGLYFCFLVVVATIAQTCSALGVHPQAFPPIAFSQQWINTTKIAFYHPTSPSMTFVMILSPTILASILRYQKHYYNEAHKTATLEILAAELAIQPFQKVVNRNTLELTKTRTCLSCPLCQQPFERPQTLTPCGHTFDLLCLQKHLRNSPPSLFDVQNNLVRLPSRQKLCPSCRVPTMAEPAPAWFVKCLVDTAAPPNTKIVPMHEGDDEDGDDTFRVDPWIGIYKEKPVSYAFIRRVAGFFRRGQIRGQ</sequence>
<evidence type="ECO:0000256" key="5">
    <source>
        <dbReference type="SAM" id="Phobius"/>
    </source>
</evidence>
<evidence type="ECO:0000313" key="8">
    <source>
        <dbReference type="Proteomes" id="UP000636479"/>
    </source>
</evidence>
<dbReference type="Proteomes" id="UP000636479">
    <property type="component" value="Unassembled WGS sequence"/>
</dbReference>
<keyword evidence="2 4" id="KW-0863">Zinc-finger</keyword>
<dbReference type="EMBL" id="JACAZF010000011">
    <property type="protein sequence ID" value="KAF7292767.1"/>
    <property type="molecule type" value="Genomic_DNA"/>
</dbReference>
<keyword evidence="3" id="KW-0862">Zinc</keyword>
<dbReference type="Gene3D" id="3.30.40.10">
    <property type="entry name" value="Zinc/RING finger domain, C3HC4 (zinc finger)"/>
    <property type="match status" value="1"/>
</dbReference>
<dbReference type="InterPro" id="IPR001841">
    <property type="entry name" value="Znf_RING"/>
</dbReference>
<dbReference type="Pfam" id="PF13445">
    <property type="entry name" value="zf-RING_UBOX"/>
    <property type="match status" value="1"/>
</dbReference>